<comment type="caution">
    <text evidence="1">The sequence shown here is derived from an EMBL/GenBank/DDBJ whole genome shotgun (WGS) entry which is preliminary data.</text>
</comment>
<dbReference type="Proteomes" id="UP000774000">
    <property type="component" value="Unassembled WGS sequence"/>
</dbReference>
<proteinExistence type="predicted"/>
<organism evidence="1 2">
    <name type="scientific">Halanaerobacter jeridensis</name>
    <dbReference type="NCBI Taxonomy" id="706427"/>
    <lineage>
        <taxon>Bacteria</taxon>
        <taxon>Bacillati</taxon>
        <taxon>Bacillota</taxon>
        <taxon>Clostridia</taxon>
        <taxon>Halanaerobiales</taxon>
        <taxon>Halobacteroidaceae</taxon>
        <taxon>Halanaerobacter</taxon>
    </lineage>
</organism>
<dbReference type="EMBL" id="JAFBDQ010000008">
    <property type="protein sequence ID" value="MBM7556953.1"/>
    <property type="molecule type" value="Genomic_DNA"/>
</dbReference>
<reference evidence="1" key="1">
    <citation type="submission" date="2021-01" db="EMBL/GenBank/DDBJ databases">
        <title>Genomic Encyclopedia of Type Strains, Phase IV (KMG-IV): sequencing the most valuable type-strain genomes for metagenomic binning, comparative biology and taxonomic classification.</title>
        <authorList>
            <person name="Goeker M."/>
        </authorList>
    </citation>
    <scope>NUCLEOTIDE SEQUENCE</scope>
    <source>
        <strain evidence="1">DSM 23230</strain>
    </source>
</reference>
<gene>
    <name evidence="1" type="ORF">JOC47_001807</name>
</gene>
<evidence type="ECO:0000313" key="1">
    <source>
        <dbReference type="EMBL" id="MBM7556953.1"/>
    </source>
</evidence>
<accession>A0A938XSZ4</accession>
<keyword evidence="2" id="KW-1185">Reference proteome</keyword>
<protein>
    <submittedName>
        <fullName evidence="1">Uncharacterized protein</fullName>
    </submittedName>
</protein>
<dbReference type="RefSeq" id="WP_204701722.1">
    <property type="nucleotide sequence ID" value="NZ_JAFBDQ010000008.1"/>
</dbReference>
<evidence type="ECO:0000313" key="2">
    <source>
        <dbReference type="Proteomes" id="UP000774000"/>
    </source>
</evidence>
<sequence length="93" mass="10799">MKRILSLLLVLSFLISSIAIVEAKEIEVEDQVLLVAEDELVELSAQKKFEDLIMIMKELVQAKAESKVELEEIKISNFELLPQERFKIYYNLD</sequence>
<dbReference type="AlphaFoldDB" id="A0A938XSZ4"/>
<name>A0A938XSZ4_9FIRM</name>